<comment type="caution">
    <text evidence="2">The sequence shown here is derived from an EMBL/GenBank/DDBJ whole genome shotgun (WGS) entry which is preliminary data.</text>
</comment>
<name>A0ABS4WS24_9MICO</name>
<sequence>MSVQIDGYNTREAFTVSMIGYAEDIAPGSEALRLDGYAPQPSPPADRRWVTFVPISIKGRIFAVDADPSDREPSSEARQRGTVHERQLLTP</sequence>
<keyword evidence="3" id="KW-1185">Reference proteome</keyword>
<proteinExistence type="predicted"/>
<protein>
    <submittedName>
        <fullName evidence="2">Uncharacterized protein</fullName>
    </submittedName>
</protein>
<dbReference type="RefSeq" id="WP_210097929.1">
    <property type="nucleotide sequence ID" value="NZ_BAAAIO010000001.1"/>
</dbReference>
<organism evidence="2 3">
    <name type="scientific">Microbacterium phyllosphaerae</name>
    <dbReference type="NCBI Taxonomy" id="124798"/>
    <lineage>
        <taxon>Bacteria</taxon>
        <taxon>Bacillati</taxon>
        <taxon>Actinomycetota</taxon>
        <taxon>Actinomycetes</taxon>
        <taxon>Micrococcales</taxon>
        <taxon>Microbacteriaceae</taxon>
        <taxon>Microbacterium</taxon>
    </lineage>
</organism>
<accession>A0ABS4WS24</accession>
<feature type="region of interest" description="Disordered" evidence="1">
    <location>
        <begin position="64"/>
        <end position="91"/>
    </location>
</feature>
<gene>
    <name evidence="2" type="ORF">JOF42_002238</name>
</gene>
<evidence type="ECO:0000256" key="1">
    <source>
        <dbReference type="SAM" id="MobiDB-lite"/>
    </source>
</evidence>
<reference evidence="2 3" key="1">
    <citation type="submission" date="2021-03" db="EMBL/GenBank/DDBJ databases">
        <title>Sequencing the genomes of 1000 actinobacteria strains.</title>
        <authorList>
            <person name="Klenk H.-P."/>
        </authorList>
    </citation>
    <scope>NUCLEOTIDE SEQUENCE [LARGE SCALE GENOMIC DNA]</scope>
    <source>
        <strain evidence="2 3">DSM 13468</strain>
    </source>
</reference>
<dbReference type="EMBL" id="JAGIOA010000001">
    <property type="protein sequence ID" value="MBP2378743.1"/>
    <property type="molecule type" value="Genomic_DNA"/>
</dbReference>
<feature type="compositionally biased region" description="Basic and acidic residues" evidence="1">
    <location>
        <begin position="68"/>
        <end position="91"/>
    </location>
</feature>
<evidence type="ECO:0000313" key="3">
    <source>
        <dbReference type="Proteomes" id="UP000703720"/>
    </source>
</evidence>
<evidence type="ECO:0000313" key="2">
    <source>
        <dbReference type="EMBL" id="MBP2378743.1"/>
    </source>
</evidence>
<dbReference type="Proteomes" id="UP000703720">
    <property type="component" value="Unassembled WGS sequence"/>
</dbReference>